<dbReference type="KEGG" id="ovi:T265_08119"/>
<dbReference type="CTD" id="20322298"/>
<evidence type="ECO:0000313" key="2">
    <source>
        <dbReference type="EMBL" id="KER24132.1"/>
    </source>
</evidence>
<accession>A0A074ZEN8</accession>
<dbReference type="EMBL" id="KL596821">
    <property type="protein sequence ID" value="KER24132.1"/>
    <property type="molecule type" value="Genomic_DNA"/>
</dbReference>
<dbReference type="RefSeq" id="XP_009172096.1">
    <property type="nucleotide sequence ID" value="XM_009173832.1"/>
</dbReference>
<reference evidence="2 3" key="1">
    <citation type="submission" date="2013-11" db="EMBL/GenBank/DDBJ databases">
        <title>Opisthorchis viverrini - life in the bile duct.</title>
        <authorList>
            <person name="Young N.D."/>
            <person name="Nagarajan N."/>
            <person name="Lin S.J."/>
            <person name="Korhonen P.K."/>
            <person name="Jex A.R."/>
            <person name="Hall R.S."/>
            <person name="Safavi-Hemami H."/>
            <person name="Kaewkong W."/>
            <person name="Bertrand D."/>
            <person name="Gao S."/>
            <person name="Seet Q."/>
            <person name="Wongkham S."/>
            <person name="Teh B.T."/>
            <person name="Wongkham C."/>
            <person name="Intapan P.M."/>
            <person name="Maleewong W."/>
            <person name="Yang X."/>
            <person name="Hu M."/>
            <person name="Wang Z."/>
            <person name="Hofmann A."/>
            <person name="Sternberg P.W."/>
            <person name="Tan P."/>
            <person name="Wang J."/>
            <person name="Gasser R.B."/>
        </authorList>
    </citation>
    <scope>NUCLEOTIDE SEQUENCE [LARGE SCALE GENOMIC DNA]</scope>
</reference>
<name>A0A074ZEN8_OPIVI</name>
<proteinExistence type="predicted"/>
<dbReference type="Proteomes" id="UP000054324">
    <property type="component" value="Unassembled WGS sequence"/>
</dbReference>
<dbReference type="AlphaFoldDB" id="A0A074ZEN8"/>
<evidence type="ECO:0000313" key="3">
    <source>
        <dbReference type="Proteomes" id="UP000054324"/>
    </source>
</evidence>
<protein>
    <submittedName>
        <fullName evidence="2">Uncharacterized protein</fullName>
    </submittedName>
</protein>
<dbReference type="OrthoDB" id="2126698at2759"/>
<keyword evidence="3" id="KW-1185">Reference proteome</keyword>
<organism evidence="2 3">
    <name type="scientific">Opisthorchis viverrini</name>
    <name type="common">Southeast Asian liver fluke</name>
    <dbReference type="NCBI Taxonomy" id="6198"/>
    <lineage>
        <taxon>Eukaryota</taxon>
        <taxon>Metazoa</taxon>
        <taxon>Spiralia</taxon>
        <taxon>Lophotrochozoa</taxon>
        <taxon>Platyhelminthes</taxon>
        <taxon>Trematoda</taxon>
        <taxon>Digenea</taxon>
        <taxon>Opisthorchiida</taxon>
        <taxon>Opisthorchiata</taxon>
        <taxon>Opisthorchiidae</taxon>
        <taxon>Opisthorchis</taxon>
    </lineage>
</organism>
<dbReference type="GeneID" id="20322298"/>
<evidence type="ECO:0000256" key="1">
    <source>
        <dbReference type="SAM" id="MobiDB-lite"/>
    </source>
</evidence>
<gene>
    <name evidence="2" type="ORF">T265_08119</name>
</gene>
<feature type="region of interest" description="Disordered" evidence="1">
    <location>
        <begin position="356"/>
        <end position="381"/>
    </location>
</feature>
<sequence length="381" mass="43016">MCPALEAVLVRTCATYAEPSFAEESAVFHAQFRVARYNIWLPTDVSGVLISFYPDRLTRSNVGGAVRRNFAPIPLVVRCCYGQEAHPACIRPEEDRATCRSNIKASSDWPKVWTQKPIVIQYPPDAGCHWRIEVSEFSYILYTTHCTYGLAQFWAFNTRRASFVLSLTKTPAYNSVSQFVMHLIPVKCNALFQDWLGSNPTLLLVGELTEITDKSVYPGRYISPSGPTEDSIITGSPIRIVFGGHNLPTIDESIIRCFGHTSVGRLHRRALCTMIWQRSMGVITNRHGCAEVNTISVNGDWTHHPLITWSIWSPWKQAEPRTFRSANYPSYHLVHLVPMETGFIQKTNTYRNDEWAEANPKSADSDSSSIGFGRQREVVQP</sequence>